<reference evidence="1 2" key="1">
    <citation type="journal article" date="2018" name="Biotechnol. Adv.">
        <title>Improved genomic resources and new bioinformatic workflow for the carcinogenic parasite Clonorchis sinensis: Biotechnological implications.</title>
        <authorList>
            <person name="Wang D."/>
            <person name="Korhonen P.K."/>
            <person name="Gasser R.B."/>
            <person name="Young N.D."/>
        </authorList>
    </citation>
    <scope>NUCLEOTIDE SEQUENCE [LARGE SCALE GENOMIC DNA]</scope>
    <source>
        <strain evidence="1">Cs-k2</strain>
    </source>
</reference>
<protein>
    <submittedName>
        <fullName evidence="1">Uncharacterized protein</fullName>
    </submittedName>
</protein>
<reference evidence="1 2" key="2">
    <citation type="journal article" date="2021" name="Genomics">
        <title>High-quality reference genome for Clonorchis sinensis.</title>
        <authorList>
            <person name="Young N.D."/>
            <person name="Stroehlein A.J."/>
            <person name="Kinkar L."/>
            <person name="Wang T."/>
            <person name="Sohn W.M."/>
            <person name="Chang B.C.H."/>
            <person name="Kaur P."/>
            <person name="Weisz D."/>
            <person name="Dudchenko O."/>
            <person name="Aiden E.L."/>
            <person name="Korhonen P.K."/>
            <person name="Gasser R.B."/>
        </authorList>
    </citation>
    <scope>NUCLEOTIDE SEQUENCE [LARGE SCALE GENOMIC DNA]</scope>
    <source>
        <strain evidence="1">Cs-k2</strain>
    </source>
</reference>
<gene>
    <name evidence="1" type="ORF">CSKR_102351</name>
</gene>
<dbReference type="EMBL" id="NIRI02000010">
    <property type="protein sequence ID" value="KAG5453727.1"/>
    <property type="molecule type" value="Genomic_DNA"/>
</dbReference>
<name>A0A3R7EV30_CLOSI</name>
<keyword evidence="2" id="KW-1185">Reference proteome</keyword>
<proteinExistence type="predicted"/>
<evidence type="ECO:0000313" key="1">
    <source>
        <dbReference type="EMBL" id="KAG5453727.1"/>
    </source>
</evidence>
<sequence>MVVLKASGLACFSLTCGGLKGNELSGMHAPRRDRNQVVCPRKKGHLESWLSTGGMAASHRKGATAEQFIQPRFCYTLHRSFTGRCTLTQAQEKMTFIHTDVHDFKICVLISALTACILISFPVDGFLPAFAQMARCLEREFPDRKVRASNPTSAFRPPPCRLGQPGTIPALELSHGGMAVGHRNGATAEGSICTTDLKRDTQLITRQKRTLLR</sequence>
<accession>A0A3R7EV30</accession>
<dbReference type="Proteomes" id="UP000286415">
    <property type="component" value="Unassembled WGS sequence"/>
</dbReference>
<comment type="caution">
    <text evidence="1">The sequence shown here is derived from an EMBL/GenBank/DDBJ whole genome shotgun (WGS) entry which is preliminary data.</text>
</comment>
<evidence type="ECO:0000313" key="2">
    <source>
        <dbReference type="Proteomes" id="UP000286415"/>
    </source>
</evidence>
<dbReference type="AlphaFoldDB" id="A0A3R7EV30"/>
<organism evidence="1 2">
    <name type="scientific">Clonorchis sinensis</name>
    <name type="common">Chinese liver fluke</name>
    <dbReference type="NCBI Taxonomy" id="79923"/>
    <lineage>
        <taxon>Eukaryota</taxon>
        <taxon>Metazoa</taxon>
        <taxon>Spiralia</taxon>
        <taxon>Lophotrochozoa</taxon>
        <taxon>Platyhelminthes</taxon>
        <taxon>Trematoda</taxon>
        <taxon>Digenea</taxon>
        <taxon>Opisthorchiida</taxon>
        <taxon>Opisthorchiata</taxon>
        <taxon>Opisthorchiidae</taxon>
        <taxon>Clonorchis</taxon>
    </lineage>
</organism>
<dbReference type="InParanoid" id="A0A3R7EV30"/>